<reference evidence="2 3" key="1">
    <citation type="journal article" date="2020" name="Arch. Microbiol.">
        <title>Bradyrhizobium uaiense sp. nov., a new highly efficient cowpea symbiont.</title>
        <authorList>
            <person name="Cabral Michel D."/>
            <person name="Azarias Guimaraes A."/>
            <person name="Martins da Costa E."/>
            <person name="Soares de Carvalho T."/>
            <person name="Balsanelli E."/>
            <person name="Willems A."/>
            <person name="Maltempi de Souza E."/>
            <person name="de Souza Moreira F.M."/>
        </authorList>
    </citation>
    <scope>NUCLEOTIDE SEQUENCE [LARGE SCALE GENOMIC DNA]</scope>
    <source>
        <strain evidence="2 3">UFLA 03-164</strain>
    </source>
</reference>
<dbReference type="GO" id="GO:0016787">
    <property type="term" value="F:hydrolase activity"/>
    <property type="evidence" value="ECO:0007669"/>
    <property type="project" value="UniProtKB-KW"/>
</dbReference>
<dbReference type="Pfam" id="PF01546">
    <property type="entry name" value="Peptidase_M20"/>
    <property type="match status" value="1"/>
</dbReference>
<comment type="caution">
    <text evidence="2">The sequence shown here is derived from an EMBL/GenBank/DDBJ whole genome shotgun (WGS) entry which is preliminary data.</text>
</comment>
<dbReference type="SUPFAM" id="SSF53187">
    <property type="entry name" value="Zn-dependent exopeptidases"/>
    <property type="match status" value="1"/>
</dbReference>
<keyword evidence="3" id="KW-1185">Reference proteome</keyword>
<dbReference type="Gene3D" id="3.30.70.360">
    <property type="match status" value="1"/>
</dbReference>
<dbReference type="Proteomes" id="UP000468531">
    <property type="component" value="Unassembled WGS sequence"/>
</dbReference>
<organism evidence="2 3">
    <name type="scientific">Bradyrhizobium uaiense</name>
    <dbReference type="NCBI Taxonomy" id="2594946"/>
    <lineage>
        <taxon>Bacteria</taxon>
        <taxon>Pseudomonadati</taxon>
        <taxon>Pseudomonadota</taxon>
        <taxon>Alphaproteobacteria</taxon>
        <taxon>Hyphomicrobiales</taxon>
        <taxon>Nitrobacteraceae</taxon>
        <taxon>Bradyrhizobium</taxon>
    </lineage>
</organism>
<dbReference type="InterPro" id="IPR002933">
    <property type="entry name" value="Peptidase_M20"/>
</dbReference>
<evidence type="ECO:0000313" key="2">
    <source>
        <dbReference type="EMBL" id="NEV01839.1"/>
    </source>
</evidence>
<protein>
    <submittedName>
        <fullName evidence="2">Amidohydrolase</fullName>
    </submittedName>
</protein>
<evidence type="ECO:0000313" key="3">
    <source>
        <dbReference type="Proteomes" id="UP000468531"/>
    </source>
</evidence>
<dbReference type="RefSeq" id="WP_163161486.1">
    <property type="nucleotide sequence ID" value="NZ_VKHP01000278.1"/>
</dbReference>
<sequence length="115" mass="12752">MQIYAWEGWHRKPLSPHGGLQLALMRRLARFSRAIPASVDAKIGKTRFEGVANMHRGPAECIVRTGEPPVINDAEMVRRFRQVAHETLGGETLTTKKRAAGSDDFGFYAACVPSM</sequence>
<keyword evidence="1 2" id="KW-0378">Hydrolase</keyword>
<dbReference type="Gene3D" id="3.40.630.10">
    <property type="entry name" value="Zn peptidases"/>
    <property type="match status" value="1"/>
</dbReference>
<gene>
    <name evidence="2" type="ORF">FNJ47_40290</name>
</gene>
<accession>A0A6P1BU46</accession>
<dbReference type="EMBL" id="VKHP01000278">
    <property type="protein sequence ID" value="NEV01839.1"/>
    <property type="molecule type" value="Genomic_DNA"/>
</dbReference>
<evidence type="ECO:0000256" key="1">
    <source>
        <dbReference type="ARBA" id="ARBA00022801"/>
    </source>
</evidence>
<name>A0A6P1BU46_9BRAD</name>
<dbReference type="AlphaFoldDB" id="A0A6P1BU46"/>
<proteinExistence type="predicted"/>